<dbReference type="AlphaFoldDB" id="A0A8J6LDG4"/>
<evidence type="ECO:0000313" key="4">
    <source>
        <dbReference type="EMBL" id="KAH0808941.1"/>
    </source>
</evidence>
<dbReference type="PANTHER" id="PTHR10648">
    <property type="entry name" value="SERINE/THREONINE-PROTEIN PHOSPHATASE PP2A 65 KDA REGULATORY SUBUNIT"/>
    <property type="match status" value="1"/>
</dbReference>
<dbReference type="EMBL" id="JABDTM020028441">
    <property type="protein sequence ID" value="KAH0808941.1"/>
    <property type="molecule type" value="Genomic_DNA"/>
</dbReference>
<dbReference type="PROSITE" id="PS50077">
    <property type="entry name" value="HEAT_REPEAT"/>
    <property type="match status" value="3"/>
</dbReference>
<feature type="repeat" description="HEAT" evidence="2">
    <location>
        <begin position="331"/>
        <end position="369"/>
    </location>
</feature>
<feature type="repeat" description="HEAT" evidence="2">
    <location>
        <begin position="164"/>
        <end position="202"/>
    </location>
</feature>
<accession>A0A8J6LDG4</accession>
<dbReference type="Gene3D" id="1.25.10.10">
    <property type="entry name" value="Leucine-rich Repeat Variant"/>
    <property type="match status" value="1"/>
</dbReference>
<dbReference type="PANTHER" id="PTHR10648:SF4">
    <property type="entry name" value="PROTEIN PHOSPHATASE 2 (FORMERLY 2A), REGULATORY SUBUNIT A, BETA ISOFORM-RELATED"/>
    <property type="match status" value="1"/>
</dbReference>
<dbReference type="Proteomes" id="UP000719412">
    <property type="component" value="Unassembled WGS sequence"/>
</dbReference>
<evidence type="ECO:0000256" key="1">
    <source>
        <dbReference type="ARBA" id="ARBA00022737"/>
    </source>
</evidence>
<evidence type="ECO:0000256" key="2">
    <source>
        <dbReference type="PROSITE-ProRule" id="PRU00103"/>
    </source>
</evidence>
<reference evidence="4" key="1">
    <citation type="journal article" date="2020" name="J Insects Food Feed">
        <title>The yellow mealworm (Tenebrio molitor) genome: a resource for the emerging insects as food and feed industry.</title>
        <authorList>
            <person name="Eriksson T."/>
            <person name="Andere A."/>
            <person name="Kelstrup H."/>
            <person name="Emery V."/>
            <person name="Picard C."/>
        </authorList>
    </citation>
    <scope>NUCLEOTIDE SEQUENCE</scope>
    <source>
        <strain evidence="4">Stoneville</strain>
        <tissue evidence="4">Whole head</tissue>
    </source>
</reference>
<comment type="caution">
    <text evidence="4">The sequence shown here is derived from an EMBL/GenBank/DDBJ whole genome shotgun (WGS) entry which is preliminary data.</text>
</comment>
<keyword evidence="5" id="KW-1185">Reference proteome</keyword>
<proteinExistence type="predicted"/>
<dbReference type="GO" id="GO:0019888">
    <property type="term" value="F:protein phosphatase regulator activity"/>
    <property type="evidence" value="ECO:0007669"/>
    <property type="project" value="TreeGrafter"/>
</dbReference>
<feature type="region of interest" description="Disordered" evidence="3">
    <location>
        <begin position="746"/>
        <end position="767"/>
    </location>
</feature>
<dbReference type="InterPro" id="IPR051023">
    <property type="entry name" value="PP2A_Regulatory_Subunit_A"/>
</dbReference>
<name>A0A8J6LDG4_TENMO</name>
<gene>
    <name evidence="4" type="ORF">GEV33_013851</name>
</gene>
<dbReference type="InterPro" id="IPR011989">
    <property type="entry name" value="ARM-like"/>
</dbReference>
<dbReference type="GO" id="GO:0005634">
    <property type="term" value="C:nucleus"/>
    <property type="evidence" value="ECO:0007669"/>
    <property type="project" value="TreeGrafter"/>
</dbReference>
<evidence type="ECO:0000256" key="3">
    <source>
        <dbReference type="SAM" id="MobiDB-lite"/>
    </source>
</evidence>
<dbReference type="InterPro" id="IPR021133">
    <property type="entry name" value="HEAT_type_2"/>
</dbReference>
<organism evidence="4 5">
    <name type="scientific">Tenebrio molitor</name>
    <name type="common">Yellow mealworm beetle</name>
    <dbReference type="NCBI Taxonomy" id="7067"/>
    <lineage>
        <taxon>Eukaryota</taxon>
        <taxon>Metazoa</taxon>
        <taxon>Ecdysozoa</taxon>
        <taxon>Arthropoda</taxon>
        <taxon>Hexapoda</taxon>
        <taxon>Insecta</taxon>
        <taxon>Pterygota</taxon>
        <taxon>Neoptera</taxon>
        <taxon>Endopterygota</taxon>
        <taxon>Coleoptera</taxon>
        <taxon>Polyphaga</taxon>
        <taxon>Cucujiformia</taxon>
        <taxon>Tenebrionidae</taxon>
        <taxon>Tenebrio</taxon>
    </lineage>
</organism>
<feature type="repeat" description="HEAT" evidence="2">
    <location>
        <begin position="87"/>
        <end position="125"/>
    </location>
</feature>
<keyword evidence="1" id="KW-0677">Repeat</keyword>
<reference evidence="4" key="2">
    <citation type="submission" date="2021-08" db="EMBL/GenBank/DDBJ databases">
        <authorList>
            <person name="Eriksson T."/>
        </authorList>
    </citation>
    <scope>NUCLEOTIDE SEQUENCE</scope>
    <source>
        <strain evidence="4">Stoneville</strain>
        <tissue evidence="4">Whole head</tissue>
    </source>
</reference>
<dbReference type="SUPFAM" id="SSF48371">
    <property type="entry name" value="ARM repeat"/>
    <property type="match status" value="1"/>
</dbReference>
<dbReference type="InterPro" id="IPR016024">
    <property type="entry name" value="ARM-type_fold"/>
</dbReference>
<evidence type="ECO:0000313" key="5">
    <source>
        <dbReference type="Proteomes" id="UP000719412"/>
    </source>
</evidence>
<dbReference type="GO" id="GO:0000159">
    <property type="term" value="C:protein phosphatase type 2A complex"/>
    <property type="evidence" value="ECO:0007669"/>
    <property type="project" value="TreeGrafter"/>
</dbReference>
<dbReference type="GO" id="GO:0005829">
    <property type="term" value="C:cytosol"/>
    <property type="evidence" value="ECO:0007669"/>
    <property type="project" value="TreeGrafter"/>
</dbReference>
<protein>
    <submittedName>
        <fullName evidence="4">Uncharacterized protein</fullName>
    </submittedName>
</protein>
<sequence length="767" mass="89305">MCESSDTFELGVFKDAILDEDVSVQVDAIKRLPILASAIDVEKTRDELIPCLANSVDAMPEESCFNLAEQLERLVPLVGGSDHVGVLLDILVKLACEDEVLVRERAIESMRNICDSLEQEQCEKSFYPLIENMISSDWFTTKCSAGCLISICYAKISPDKQTELRNHFRNLIQDDSPMVRRSTGNSLVDFIDIIDEDHLKSEFVPIFDNLAHDDQDSVRTLAVDVGIAIARKFKDFEIYEFLMKTFKQLGEDESWRVRQRVAWRIPEIPISDKTRDEIVNIFRRCVRDDEAEVRVFAGKNLYNFTHNFLESYKQQQDNYEDIFEKNFEEVIAPEIYLLMRDPNDDVRVALSTNILSLSAVLRKECFNANIFPLVIDALENEEYMPFKENMLKNLNWLPMDLDITKSVKSISNVIHNMILNSQLHWRTRRNLLLAFMHITKNTTSEYFDENLKFFYQFLLTDPIYAIRRTAPLILPLLVKQFGMTWAKTSLIPIFVPFSTDHRYLFRYTTLFAIEELISPTLDNESDGDKNGKYLADFKNLIGESKVLETLVKIVKLSNKLDEELKSDETPEEPDDYLSYNDLKFYAEDTLENLKKEQKLVIFSTGLDEINDCYLEGVLLMLVKEFVKVVKDLGEDPIKNVEERARRTLRSIKSFNREIKKEVEQEWVQDALKGVIEEDLKRIEDEIEEKLKKEERLDELERLKEKVEEKLKKEQERLEGLKRLEDKVGERLKKEEGVEEIENIDCDMAESEEESESEEAVEAENIED</sequence>